<gene>
    <name evidence="1" type="ORF">PC9H_002065</name>
</gene>
<dbReference type="GeneID" id="59371906"/>
<dbReference type="SUPFAM" id="SSF48452">
    <property type="entry name" value="TPR-like"/>
    <property type="match status" value="1"/>
</dbReference>
<accession>A0A8H6ZL02</accession>
<dbReference type="RefSeq" id="XP_036626328.1">
    <property type="nucleotide sequence ID" value="XM_036771707.1"/>
</dbReference>
<organism evidence="1 2">
    <name type="scientific">Pleurotus ostreatus</name>
    <name type="common">Oyster mushroom</name>
    <name type="synonym">White-rot fungus</name>
    <dbReference type="NCBI Taxonomy" id="5322"/>
    <lineage>
        <taxon>Eukaryota</taxon>
        <taxon>Fungi</taxon>
        <taxon>Dikarya</taxon>
        <taxon>Basidiomycota</taxon>
        <taxon>Agaricomycotina</taxon>
        <taxon>Agaricomycetes</taxon>
        <taxon>Agaricomycetidae</taxon>
        <taxon>Agaricales</taxon>
        <taxon>Pleurotineae</taxon>
        <taxon>Pleurotaceae</taxon>
        <taxon>Pleurotus</taxon>
    </lineage>
</organism>
<protein>
    <recommendedName>
        <fullName evidence="3">Fungal N-terminal domain-containing protein</fullName>
    </recommendedName>
</protein>
<dbReference type="CDD" id="cd21037">
    <property type="entry name" value="MLKL_NTD"/>
    <property type="match status" value="1"/>
</dbReference>
<proteinExistence type="predicted"/>
<dbReference type="VEuPathDB" id="FungiDB:PC9H_002065"/>
<dbReference type="Proteomes" id="UP000623687">
    <property type="component" value="Unassembled WGS sequence"/>
</dbReference>
<comment type="caution">
    <text evidence="1">The sequence shown here is derived from an EMBL/GenBank/DDBJ whole genome shotgun (WGS) entry which is preliminary data.</text>
</comment>
<evidence type="ECO:0000313" key="2">
    <source>
        <dbReference type="Proteomes" id="UP000623687"/>
    </source>
</evidence>
<dbReference type="AlphaFoldDB" id="A0A8H6ZL02"/>
<dbReference type="InterPro" id="IPR059179">
    <property type="entry name" value="MLKL-like_MCAfunc"/>
</dbReference>
<evidence type="ECO:0008006" key="3">
    <source>
        <dbReference type="Google" id="ProtNLM"/>
    </source>
</evidence>
<keyword evidence="2" id="KW-1185">Reference proteome</keyword>
<reference evidence="1" key="1">
    <citation type="submission" date="2019-07" db="EMBL/GenBank/DDBJ databases">
        <authorList>
            <person name="Palmer J.M."/>
        </authorList>
    </citation>
    <scope>NUCLEOTIDE SEQUENCE</scope>
    <source>
        <strain evidence="1">PC9</strain>
    </source>
</reference>
<dbReference type="InterPro" id="IPR011990">
    <property type="entry name" value="TPR-like_helical_dom_sf"/>
</dbReference>
<evidence type="ECO:0000313" key="1">
    <source>
        <dbReference type="EMBL" id="KAF7419474.1"/>
    </source>
</evidence>
<dbReference type="EMBL" id="JACETU010000010">
    <property type="protein sequence ID" value="KAF7419474.1"/>
    <property type="molecule type" value="Genomic_DNA"/>
</dbReference>
<sequence>MDPLSIAAAIITCVQIANNLKQNVEKVGQNRRRMLHLAEEVVQSLSELQSFCADYTADLEVSRDLKKAVKQLESECCDPPQRNRGYFSKPKAYFKMWQKSGKIEEDIEHIRDAIRSSISRLTLLTSARIEILARRLESRTARTEQFLASQMMQSLQLHQFDALFGSMMINTNACRPMIPSLSDTMPDEIDHNYLLYKIQTIMERHSSLDLSTLPLPPQDASGNRGSMIQREFACALGQPSMHEVLSQTWSVFRFLDDLSAVQSQSTHYFSALILLGCNLARFGYTDSAVLVHSATSELLGRWHTIPGGEVYVPYLGLTLSALTWSLALEKDVPDPHIGHQAIRLLSASSYHDAPSLCGYIFALRVLVYCSFGSGQYEETLRYTRRALEVMYSANMKVIPEAPTTISWVVFWGVSPDNSLPIAVERDAWITQSAGFFLYWAANALSSLGRWEEALTAANDAMNILAALRDGYDETILKMNLLQHYVDDLVQEIPRWELNRDTNAGPPIQTV</sequence>
<name>A0A8H6ZL02_PLEOS</name>